<dbReference type="SUPFAM" id="SSF53335">
    <property type="entry name" value="S-adenosyl-L-methionine-dependent methyltransferases"/>
    <property type="match status" value="1"/>
</dbReference>
<dbReference type="PANTHER" id="PTHR24422">
    <property type="entry name" value="CHEMOTAXIS PROTEIN METHYLTRANSFERASE"/>
    <property type="match status" value="1"/>
</dbReference>
<dbReference type="AlphaFoldDB" id="A0A1M5LSJ3"/>
<accession>A0A1M5LSJ3</accession>
<dbReference type="PIRSF" id="PIRSF000410">
    <property type="entry name" value="CheR"/>
    <property type="match status" value="1"/>
</dbReference>
<dbReference type="PANTHER" id="PTHR24422:SF26">
    <property type="entry name" value="CHEMOTAXIS PROTEIN METHYLTRANSFERASE"/>
    <property type="match status" value="1"/>
</dbReference>
<dbReference type="Gene3D" id="3.40.50.150">
    <property type="entry name" value="Vaccinia Virus protein VP39"/>
    <property type="match status" value="1"/>
</dbReference>
<organism evidence="7 8">
    <name type="scientific">Chryseolinea serpens</name>
    <dbReference type="NCBI Taxonomy" id="947013"/>
    <lineage>
        <taxon>Bacteria</taxon>
        <taxon>Pseudomonadati</taxon>
        <taxon>Bacteroidota</taxon>
        <taxon>Cytophagia</taxon>
        <taxon>Cytophagales</taxon>
        <taxon>Fulvivirgaceae</taxon>
        <taxon>Chryseolinea</taxon>
    </lineage>
</organism>
<keyword evidence="3 7" id="KW-0489">Methyltransferase</keyword>
<proteinExistence type="predicted"/>
<dbReference type="InterPro" id="IPR022642">
    <property type="entry name" value="CheR_C"/>
</dbReference>
<dbReference type="InterPro" id="IPR000780">
    <property type="entry name" value="CheR_MeTrfase"/>
</dbReference>
<gene>
    <name evidence="7" type="ORF">SAMN04488109_1371</name>
</gene>
<dbReference type="InterPro" id="IPR036804">
    <property type="entry name" value="CheR_N_sf"/>
</dbReference>
<dbReference type="RefSeq" id="WP_073132187.1">
    <property type="nucleotide sequence ID" value="NZ_FQWQ01000001.1"/>
</dbReference>
<dbReference type="PROSITE" id="PS50123">
    <property type="entry name" value="CHER"/>
    <property type="match status" value="1"/>
</dbReference>
<dbReference type="GO" id="GO:0032259">
    <property type="term" value="P:methylation"/>
    <property type="evidence" value="ECO:0007669"/>
    <property type="project" value="UniProtKB-KW"/>
</dbReference>
<dbReference type="EMBL" id="FQWQ01000001">
    <property type="protein sequence ID" value="SHG67956.1"/>
    <property type="molecule type" value="Genomic_DNA"/>
</dbReference>
<dbReference type="SMART" id="SM00138">
    <property type="entry name" value="MeTrc"/>
    <property type="match status" value="1"/>
</dbReference>
<keyword evidence="4 7" id="KW-0808">Transferase</keyword>
<dbReference type="OrthoDB" id="9816309at2"/>
<dbReference type="Proteomes" id="UP000184212">
    <property type="component" value="Unassembled WGS sequence"/>
</dbReference>
<dbReference type="InterPro" id="IPR026024">
    <property type="entry name" value="Chemotaxis_MeTrfase_CheR"/>
</dbReference>
<dbReference type="GO" id="GO:0008983">
    <property type="term" value="F:protein-glutamate O-methyltransferase activity"/>
    <property type="evidence" value="ECO:0007669"/>
    <property type="project" value="UniProtKB-EC"/>
</dbReference>
<evidence type="ECO:0000256" key="1">
    <source>
        <dbReference type="ARBA" id="ARBA00001541"/>
    </source>
</evidence>
<evidence type="ECO:0000313" key="7">
    <source>
        <dbReference type="EMBL" id="SHG67956.1"/>
    </source>
</evidence>
<dbReference type="InterPro" id="IPR050903">
    <property type="entry name" value="Bact_Chemotaxis_MeTrfase"/>
</dbReference>
<dbReference type="SUPFAM" id="SSF47757">
    <property type="entry name" value="Chemotaxis receptor methyltransferase CheR, N-terminal domain"/>
    <property type="match status" value="1"/>
</dbReference>
<evidence type="ECO:0000256" key="4">
    <source>
        <dbReference type="ARBA" id="ARBA00022679"/>
    </source>
</evidence>
<evidence type="ECO:0000313" key="8">
    <source>
        <dbReference type="Proteomes" id="UP000184212"/>
    </source>
</evidence>
<keyword evidence="8" id="KW-1185">Reference proteome</keyword>
<evidence type="ECO:0000256" key="5">
    <source>
        <dbReference type="ARBA" id="ARBA00022691"/>
    </source>
</evidence>
<feature type="domain" description="CheR-type methyltransferase" evidence="6">
    <location>
        <begin position="4"/>
        <end position="282"/>
    </location>
</feature>
<sequence length="282" mass="32873">MDTPADGSFRMDEESFARLSQYVTQAYGIQLPATKRSLLESHLDEKVKGLGMRSYKEFVDFIFSNESSEAELVHVIDLVTTHKTEFFREASHFHFLTQQFLPRFLEENNRSNLKIWSAGCSTGEEPYTLLMTLEEYKKGNPHLAYSLLASDISVRVIQTACHGEYDIEKMETVPREMVHTYLQRDKCDPKRMRIKPQYRTKIQYKHINLMHNSYGLMKNDLDIIFCRNVLIYFEKNIQEQVILKFCNLLRPGGLLFLGHSESILGMDLPLRQVEPTVYQLQG</sequence>
<dbReference type="Gene3D" id="1.10.155.10">
    <property type="entry name" value="Chemotaxis receptor methyltransferase CheR, N-terminal domain"/>
    <property type="match status" value="1"/>
</dbReference>
<dbReference type="InterPro" id="IPR022641">
    <property type="entry name" value="CheR_N"/>
</dbReference>
<dbReference type="STRING" id="947013.SAMN04488109_1371"/>
<dbReference type="PRINTS" id="PR00996">
    <property type="entry name" value="CHERMTFRASE"/>
</dbReference>
<dbReference type="EC" id="2.1.1.80" evidence="2"/>
<comment type="catalytic activity">
    <reaction evidence="1">
        <text>L-glutamyl-[protein] + S-adenosyl-L-methionine = [protein]-L-glutamate 5-O-methyl ester + S-adenosyl-L-homocysteine</text>
        <dbReference type="Rhea" id="RHEA:24452"/>
        <dbReference type="Rhea" id="RHEA-COMP:10208"/>
        <dbReference type="Rhea" id="RHEA-COMP:10311"/>
        <dbReference type="ChEBI" id="CHEBI:29973"/>
        <dbReference type="ChEBI" id="CHEBI:57856"/>
        <dbReference type="ChEBI" id="CHEBI:59789"/>
        <dbReference type="ChEBI" id="CHEBI:82795"/>
        <dbReference type="EC" id="2.1.1.80"/>
    </reaction>
</comment>
<dbReference type="Pfam" id="PF03705">
    <property type="entry name" value="CheR_N"/>
    <property type="match status" value="1"/>
</dbReference>
<keyword evidence="5" id="KW-0949">S-adenosyl-L-methionine</keyword>
<name>A0A1M5LSJ3_9BACT</name>
<dbReference type="InterPro" id="IPR029063">
    <property type="entry name" value="SAM-dependent_MTases_sf"/>
</dbReference>
<protein>
    <recommendedName>
        <fullName evidence="2">protein-glutamate O-methyltransferase</fullName>
        <ecNumber evidence="2">2.1.1.80</ecNumber>
    </recommendedName>
</protein>
<reference evidence="7 8" key="1">
    <citation type="submission" date="2016-11" db="EMBL/GenBank/DDBJ databases">
        <authorList>
            <person name="Jaros S."/>
            <person name="Januszkiewicz K."/>
            <person name="Wedrychowicz H."/>
        </authorList>
    </citation>
    <scope>NUCLEOTIDE SEQUENCE [LARGE SCALE GENOMIC DNA]</scope>
    <source>
        <strain evidence="7 8">DSM 24574</strain>
    </source>
</reference>
<evidence type="ECO:0000259" key="6">
    <source>
        <dbReference type="PROSITE" id="PS50123"/>
    </source>
</evidence>
<dbReference type="Pfam" id="PF01739">
    <property type="entry name" value="CheR"/>
    <property type="match status" value="1"/>
</dbReference>
<evidence type="ECO:0000256" key="2">
    <source>
        <dbReference type="ARBA" id="ARBA00012534"/>
    </source>
</evidence>
<evidence type="ECO:0000256" key="3">
    <source>
        <dbReference type="ARBA" id="ARBA00022603"/>
    </source>
</evidence>